<organism evidence="2 3">
    <name type="scientific">Setaria viridis</name>
    <name type="common">Green bristlegrass</name>
    <name type="synonym">Setaria italica subsp. viridis</name>
    <dbReference type="NCBI Taxonomy" id="4556"/>
    <lineage>
        <taxon>Eukaryota</taxon>
        <taxon>Viridiplantae</taxon>
        <taxon>Streptophyta</taxon>
        <taxon>Embryophyta</taxon>
        <taxon>Tracheophyta</taxon>
        <taxon>Spermatophyta</taxon>
        <taxon>Magnoliopsida</taxon>
        <taxon>Liliopsida</taxon>
        <taxon>Poales</taxon>
        <taxon>Poaceae</taxon>
        <taxon>PACMAD clade</taxon>
        <taxon>Panicoideae</taxon>
        <taxon>Panicodae</taxon>
        <taxon>Paniceae</taxon>
        <taxon>Cenchrinae</taxon>
        <taxon>Setaria</taxon>
    </lineage>
</organism>
<feature type="region of interest" description="Disordered" evidence="1">
    <location>
        <begin position="90"/>
        <end position="153"/>
    </location>
</feature>
<evidence type="ECO:0000313" key="3">
    <source>
        <dbReference type="Proteomes" id="UP000298652"/>
    </source>
</evidence>
<protein>
    <submittedName>
        <fullName evidence="2">Uncharacterized protein</fullName>
    </submittedName>
</protein>
<sequence length="153" mass="15975">MPHQLRAPIPSPTTSPHRIHPAASPPPTASAVIIVAARGQGAASDLEAGCPRRGQSWQGLLPLLPHSAPSAAASTRDLKAANLDAVQGFAAVQGTPTVPPSKESKDPSQHRRRRRQGLGVPLLAPRRHGCTTRLAVQAAARSSRGSNDRPLLS</sequence>
<proteinExistence type="predicted"/>
<evidence type="ECO:0000313" key="2">
    <source>
        <dbReference type="EMBL" id="TKW00738.1"/>
    </source>
</evidence>
<reference evidence="2" key="1">
    <citation type="submission" date="2019-03" db="EMBL/GenBank/DDBJ databases">
        <title>WGS assembly of Setaria viridis.</title>
        <authorList>
            <person name="Huang P."/>
            <person name="Jenkins J."/>
            <person name="Grimwood J."/>
            <person name="Barry K."/>
            <person name="Healey A."/>
            <person name="Mamidi S."/>
            <person name="Sreedasyam A."/>
            <person name="Shu S."/>
            <person name="Feldman M."/>
            <person name="Wu J."/>
            <person name="Yu Y."/>
            <person name="Chen C."/>
            <person name="Johnson J."/>
            <person name="Rokhsar D."/>
            <person name="Baxter I."/>
            <person name="Schmutz J."/>
            <person name="Brutnell T."/>
            <person name="Kellogg E."/>
        </authorList>
    </citation>
    <scope>NUCLEOTIDE SEQUENCE [LARGE SCALE GENOMIC DNA]</scope>
</reference>
<dbReference type="EMBL" id="CM016559">
    <property type="protein sequence ID" value="TKW00738.1"/>
    <property type="molecule type" value="Genomic_DNA"/>
</dbReference>
<gene>
    <name evidence="2" type="ORF">SEVIR_8G130900v2</name>
</gene>
<name>A0A4U6TEV2_SETVI</name>
<feature type="region of interest" description="Disordered" evidence="1">
    <location>
        <begin position="1"/>
        <end position="27"/>
    </location>
</feature>
<dbReference type="Gramene" id="TKW00738">
    <property type="protein sequence ID" value="TKW00738"/>
    <property type="gene ID" value="SEVIR_8G130900v2"/>
</dbReference>
<evidence type="ECO:0000256" key="1">
    <source>
        <dbReference type="SAM" id="MobiDB-lite"/>
    </source>
</evidence>
<keyword evidence="3" id="KW-1185">Reference proteome</keyword>
<dbReference type="Proteomes" id="UP000298652">
    <property type="component" value="Chromosome 8"/>
</dbReference>
<dbReference type="AlphaFoldDB" id="A0A4U6TEV2"/>
<accession>A0A4U6TEV2</accession>